<evidence type="ECO:0000313" key="2">
    <source>
        <dbReference type="Proteomes" id="UP001152795"/>
    </source>
</evidence>
<dbReference type="Gene3D" id="3.40.50.410">
    <property type="entry name" value="von Willebrand factor, type A domain"/>
    <property type="match status" value="1"/>
</dbReference>
<dbReference type="EMBL" id="CACRXK020006130">
    <property type="protein sequence ID" value="CAB4008465.1"/>
    <property type="molecule type" value="Genomic_DNA"/>
</dbReference>
<evidence type="ECO:0000313" key="1">
    <source>
        <dbReference type="EMBL" id="CAB4008465.1"/>
    </source>
</evidence>
<sequence>MWILWDNSWSVGRTSFKDKVKPFLKSPINSPQLNVCPEGTHIGILTFSTQAQTKVLLEFEEVQSPVALNNLLDSLKYHDISGDGARTGMALKLIDEVRL</sequence>
<dbReference type="InterPro" id="IPR002035">
    <property type="entry name" value="VWF_A"/>
</dbReference>
<organism evidence="1 2">
    <name type="scientific">Paramuricea clavata</name>
    <name type="common">Red gorgonian</name>
    <name type="synonym">Violescent sea-whip</name>
    <dbReference type="NCBI Taxonomy" id="317549"/>
    <lineage>
        <taxon>Eukaryota</taxon>
        <taxon>Metazoa</taxon>
        <taxon>Cnidaria</taxon>
        <taxon>Anthozoa</taxon>
        <taxon>Octocorallia</taxon>
        <taxon>Malacalcyonacea</taxon>
        <taxon>Plexauridae</taxon>
        <taxon>Paramuricea</taxon>
    </lineage>
</organism>
<gene>
    <name evidence="1" type="ORF">PACLA_8A006541</name>
</gene>
<name>A0A6S7HQY2_PARCT</name>
<dbReference type="InterPro" id="IPR036465">
    <property type="entry name" value="vWFA_dom_sf"/>
</dbReference>
<dbReference type="Pfam" id="PF00092">
    <property type="entry name" value="VWA"/>
    <property type="match status" value="1"/>
</dbReference>
<protein>
    <submittedName>
        <fullName evidence="1">Uncharacterized protein</fullName>
    </submittedName>
</protein>
<dbReference type="PROSITE" id="PS50234">
    <property type="entry name" value="VWFA"/>
    <property type="match status" value="1"/>
</dbReference>
<dbReference type="AlphaFoldDB" id="A0A6S7HQY2"/>
<keyword evidence="2" id="KW-1185">Reference proteome</keyword>
<comment type="caution">
    <text evidence="1">The sequence shown here is derived from an EMBL/GenBank/DDBJ whole genome shotgun (WGS) entry which is preliminary data.</text>
</comment>
<dbReference type="Proteomes" id="UP001152795">
    <property type="component" value="Unassembled WGS sequence"/>
</dbReference>
<accession>A0A6S7HQY2</accession>
<reference evidence="1" key="1">
    <citation type="submission" date="2020-04" db="EMBL/GenBank/DDBJ databases">
        <authorList>
            <person name="Alioto T."/>
            <person name="Alioto T."/>
            <person name="Gomez Garrido J."/>
        </authorList>
    </citation>
    <scope>NUCLEOTIDE SEQUENCE</scope>
    <source>
        <strain evidence="1">A484AB</strain>
    </source>
</reference>
<proteinExistence type="predicted"/>
<dbReference type="SUPFAM" id="SSF53300">
    <property type="entry name" value="vWA-like"/>
    <property type="match status" value="1"/>
</dbReference>